<dbReference type="SUPFAM" id="SSF81383">
    <property type="entry name" value="F-box domain"/>
    <property type="match status" value="1"/>
</dbReference>
<gene>
    <name evidence="2" type="ORF">TAV2_LOCUS13152</name>
</gene>
<protein>
    <recommendedName>
        <fullName evidence="1">F-box domain-containing protein</fullName>
    </recommendedName>
</protein>
<dbReference type="InterPro" id="IPR036047">
    <property type="entry name" value="F-box-like_dom_sf"/>
</dbReference>
<dbReference type="PANTHER" id="PTHR31900">
    <property type="entry name" value="F-BOX/RNI SUPERFAMILY PROTEIN-RELATED"/>
    <property type="match status" value="1"/>
</dbReference>
<keyword evidence="3" id="KW-1185">Reference proteome</keyword>
<dbReference type="InterPro" id="IPR055411">
    <property type="entry name" value="LRR_FXL15/At3g58940/PEG3-like"/>
</dbReference>
<organism evidence="2 3">
    <name type="scientific">Thlaspi arvense</name>
    <name type="common">Field penny-cress</name>
    <dbReference type="NCBI Taxonomy" id="13288"/>
    <lineage>
        <taxon>Eukaryota</taxon>
        <taxon>Viridiplantae</taxon>
        <taxon>Streptophyta</taxon>
        <taxon>Embryophyta</taxon>
        <taxon>Tracheophyta</taxon>
        <taxon>Spermatophyta</taxon>
        <taxon>Magnoliopsida</taxon>
        <taxon>eudicotyledons</taxon>
        <taxon>Gunneridae</taxon>
        <taxon>Pentapetalae</taxon>
        <taxon>rosids</taxon>
        <taxon>malvids</taxon>
        <taxon>Brassicales</taxon>
        <taxon>Brassicaceae</taxon>
        <taxon>Thlaspideae</taxon>
        <taxon>Thlaspi</taxon>
    </lineage>
</organism>
<evidence type="ECO:0000313" key="3">
    <source>
        <dbReference type="Proteomes" id="UP000836841"/>
    </source>
</evidence>
<dbReference type="InterPro" id="IPR053781">
    <property type="entry name" value="F-box_AtFBL13-like"/>
</dbReference>
<feature type="non-terminal residue" evidence="2">
    <location>
        <position position="1"/>
    </location>
</feature>
<name>A0AAU9SC88_THLAR</name>
<dbReference type="Pfam" id="PF24758">
    <property type="entry name" value="LRR_At5g56370"/>
    <property type="match status" value="1"/>
</dbReference>
<reference evidence="2 3" key="1">
    <citation type="submission" date="2022-03" db="EMBL/GenBank/DDBJ databases">
        <authorList>
            <person name="Nunn A."/>
            <person name="Chopra R."/>
            <person name="Nunn A."/>
            <person name="Contreras Garrido A."/>
        </authorList>
    </citation>
    <scope>NUCLEOTIDE SEQUENCE [LARGE SCALE GENOMIC DNA]</scope>
</reference>
<feature type="domain" description="F-box" evidence="1">
    <location>
        <begin position="49"/>
        <end position="97"/>
    </location>
</feature>
<proteinExistence type="predicted"/>
<evidence type="ECO:0000313" key="2">
    <source>
        <dbReference type="EMBL" id="CAH2059810.1"/>
    </source>
</evidence>
<dbReference type="InterPro" id="IPR006566">
    <property type="entry name" value="FBD"/>
</dbReference>
<dbReference type="PANTHER" id="PTHR31900:SF34">
    <property type="entry name" value="EMB|CAB62440.1-RELATED"/>
    <property type="match status" value="1"/>
</dbReference>
<dbReference type="PROSITE" id="PS50181">
    <property type="entry name" value="FBOX"/>
    <property type="match status" value="1"/>
</dbReference>
<dbReference type="Proteomes" id="UP000836841">
    <property type="component" value="Chromosome 4"/>
</dbReference>
<accession>A0AAU9SC88</accession>
<dbReference type="EMBL" id="OU466860">
    <property type="protein sequence ID" value="CAH2059810.1"/>
    <property type="molecule type" value="Genomic_DNA"/>
</dbReference>
<evidence type="ECO:0000259" key="1">
    <source>
        <dbReference type="PROSITE" id="PS50181"/>
    </source>
</evidence>
<dbReference type="SMART" id="SM00579">
    <property type="entry name" value="FBD"/>
    <property type="match status" value="1"/>
</dbReference>
<dbReference type="Pfam" id="PF00646">
    <property type="entry name" value="F-box"/>
    <property type="match status" value="1"/>
</dbReference>
<dbReference type="SUPFAM" id="SSF52058">
    <property type="entry name" value="L domain-like"/>
    <property type="match status" value="1"/>
</dbReference>
<dbReference type="InterPro" id="IPR050232">
    <property type="entry name" value="FBL13/AtMIF1-like"/>
</dbReference>
<dbReference type="AlphaFoldDB" id="A0AAU9SC88"/>
<sequence>FQRAEMWRQLLIVTCSTYNAASAIWLLRETSRHIAKKRALRYWKGGSSEDRISALPDDLLVHILTFVPTKKVGATMLLSKRWRTTWTMVPQLDYRDIDYGAIRKSFVGGLIARLFGKSDEQRYRSIWPLLDGSLQAHKAPVLEKLTIVLLGPRCPVDADMGKWIANAVERKVRELVFRLSWSAGPTTGLPKSLYTCDTLYTLCLRDKILVDVPSPACLPSLQRLYLYSVVYKDEDSHVRLLSSCPILKALYVRRHRQDNVTKFNIKVPSLECLLYDFLEFVGHDGSLVIDSPALKRVLIRDYSGDSCLIENKPRFDKATIHVANSYPNSKFIKSLSSLMHLELLLVTPAVVCCNAINFSKLIDCRIQLQNDLDWLEPLMLLLHNSPNLKLLFIHQDQPSSVPKCLSAHLEIFEWKQYGGRSEEKQVVEYIFANSKCLKKAGISMKSKLRGKKKMMKELESMPRVSISSQLLFSTQLGSLTIKMAN</sequence>
<dbReference type="Gene3D" id="1.20.1280.50">
    <property type="match status" value="1"/>
</dbReference>
<dbReference type="CDD" id="cd22160">
    <property type="entry name" value="F-box_AtFBL13-like"/>
    <property type="match status" value="1"/>
</dbReference>
<dbReference type="Pfam" id="PF08387">
    <property type="entry name" value="FBD"/>
    <property type="match status" value="1"/>
</dbReference>
<dbReference type="InterPro" id="IPR001810">
    <property type="entry name" value="F-box_dom"/>
</dbReference>